<accession>A0A1E3PHQ3</accession>
<dbReference type="Proteomes" id="UP000095009">
    <property type="component" value="Unassembled WGS sequence"/>
</dbReference>
<feature type="domain" description="XPG-I" evidence="11">
    <location>
        <begin position="148"/>
        <end position="217"/>
    </location>
</feature>
<keyword evidence="4" id="KW-0479">Metal-binding</keyword>
<dbReference type="InterPro" id="IPR006085">
    <property type="entry name" value="XPG_DNA_repair_N"/>
</dbReference>
<protein>
    <submittedName>
        <fullName evidence="13">PIN domain-like protein</fullName>
    </submittedName>
</protein>
<evidence type="ECO:0000256" key="10">
    <source>
        <dbReference type="SAM" id="Coils"/>
    </source>
</evidence>
<proteinExistence type="inferred from homology"/>
<dbReference type="SUPFAM" id="SSF88723">
    <property type="entry name" value="PIN domain-like"/>
    <property type="match status" value="1"/>
</dbReference>
<evidence type="ECO:0000256" key="6">
    <source>
        <dbReference type="ARBA" id="ARBA00022763"/>
    </source>
</evidence>
<evidence type="ECO:0000256" key="3">
    <source>
        <dbReference type="ARBA" id="ARBA00005283"/>
    </source>
</evidence>
<evidence type="ECO:0000256" key="2">
    <source>
        <dbReference type="ARBA" id="ARBA00004123"/>
    </source>
</evidence>
<dbReference type="InterPro" id="IPR006084">
    <property type="entry name" value="XPG/Rad2"/>
</dbReference>
<comment type="cofactor">
    <cofactor evidence="1">
        <name>Mg(2+)</name>
        <dbReference type="ChEBI" id="CHEBI:18420"/>
    </cofactor>
</comment>
<sequence length="251" mass="28533">MGVRNLWPLLASTARPINVSTLDGRRIAVDASIWIYHFLKAMRDGSGNALAYSHVVGFFRRICKLMFLGIKPVFVFDGVAPELKRMTIARRRSRREGMRDNARRTAEKLLKEQMQREIDELLKQQSKEKRDSDEVTEQMTREVQKLLTLFGIPFITAPTEAEAQCAKLIQLSLVDGIITDDSDCFLFGGTKVYKNFFNQNKYVECYQLEDIDRELALDRSRLIEMALVLGSDYTDGLAGVGPVTAMELLAE</sequence>
<dbReference type="Gene3D" id="1.10.150.20">
    <property type="entry name" value="5' to 3' exonuclease, C-terminal subdomain"/>
    <property type="match status" value="1"/>
</dbReference>
<keyword evidence="6" id="KW-0227">DNA damage</keyword>
<evidence type="ECO:0000259" key="11">
    <source>
        <dbReference type="SMART" id="SM00484"/>
    </source>
</evidence>
<evidence type="ECO:0000256" key="4">
    <source>
        <dbReference type="ARBA" id="ARBA00022723"/>
    </source>
</evidence>
<dbReference type="InterPro" id="IPR006086">
    <property type="entry name" value="XPG-I_dom"/>
</dbReference>
<organism evidence="13 14">
    <name type="scientific">Nadsonia fulvescens var. elongata DSM 6958</name>
    <dbReference type="NCBI Taxonomy" id="857566"/>
    <lineage>
        <taxon>Eukaryota</taxon>
        <taxon>Fungi</taxon>
        <taxon>Dikarya</taxon>
        <taxon>Ascomycota</taxon>
        <taxon>Saccharomycotina</taxon>
        <taxon>Dipodascomycetes</taxon>
        <taxon>Dipodascales</taxon>
        <taxon>Dipodascales incertae sedis</taxon>
        <taxon>Nadsonia</taxon>
    </lineage>
</organism>
<feature type="non-terminal residue" evidence="13">
    <location>
        <position position="251"/>
    </location>
</feature>
<dbReference type="CDD" id="cd09868">
    <property type="entry name" value="PIN_XPG_RAD2"/>
    <property type="match status" value="1"/>
</dbReference>
<dbReference type="InterPro" id="IPR029060">
    <property type="entry name" value="PIN-like_dom_sf"/>
</dbReference>
<evidence type="ECO:0000256" key="8">
    <source>
        <dbReference type="ARBA" id="ARBA00023204"/>
    </source>
</evidence>
<keyword evidence="9" id="KW-0539">Nucleus</keyword>
<dbReference type="Pfam" id="PF00752">
    <property type="entry name" value="XPG_N"/>
    <property type="match status" value="1"/>
</dbReference>
<dbReference type="GO" id="GO:0006289">
    <property type="term" value="P:nucleotide-excision repair"/>
    <property type="evidence" value="ECO:0007669"/>
    <property type="project" value="InterPro"/>
</dbReference>
<reference evidence="13 14" key="1">
    <citation type="journal article" date="2016" name="Proc. Natl. Acad. Sci. U.S.A.">
        <title>Comparative genomics of biotechnologically important yeasts.</title>
        <authorList>
            <person name="Riley R."/>
            <person name="Haridas S."/>
            <person name="Wolfe K.H."/>
            <person name="Lopes M.R."/>
            <person name="Hittinger C.T."/>
            <person name="Goeker M."/>
            <person name="Salamov A.A."/>
            <person name="Wisecaver J.H."/>
            <person name="Long T.M."/>
            <person name="Calvey C.H."/>
            <person name="Aerts A.L."/>
            <person name="Barry K.W."/>
            <person name="Choi C."/>
            <person name="Clum A."/>
            <person name="Coughlan A.Y."/>
            <person name="Deshpande S."/>
            <person name="Douglass A.P."/>
            <person name="Hanson S.J."/>
            <person name="Klenk H.-P."/>
            <person name="LaButti K.M."/>
            <person name="Lapidus A."/>
            <person name="Lindquist E.A."/>
            <person name="Lipzen A.M."/>
            <person name="Meier-Kolthoff J.P."/>
            <person name="Ohm R.A."/>
            <person name="Otillar R.P."/>
            <person name="Pangilinan J.L."/>
            <person name="Peng Y."/>
            <person name="Rokas A."/>
            <person name="Rosa C.A."/>
            <person name="Scheuner C."/>
            <person name="Sibirny A.A."/>
            <person name="Slot J.C."/>
            <person name="Stielow J.B."/>
            <person name="Sun H."/>
            <person name="Kurtzman C.P."/>
            <person name="Blackwell M."/>
            <person name="Grigoriev I.V."/>
            <person name="Jeffries T.W."/>
        </authorList>
    </citation>
    <scope>NUCLEOTIDE SEQUENCE [LARGE SCALE GENOMIC DNA]</scope>
    <source>
        <strain evidence="13 14">DSM 6958</strain>
    </source>
</reference>
<dbReference type="GO" id="GO:0004520">
    <property type="term" value="F:DNA endonuclease activity"/>
    <property type="evidence" value="ECO:0007669"/>
    <property type="project" value="TreeGrafter"/>
</dbReference>
<dbReference type="SMART" id="SM00485">
    <property type="entry name" value="XPGN"/>
    <property type="match status" value="1"/>
</dbReference>
<evidence type="ECO:0000313" key="13">
    <source>
        <dbReference type="EMBL" id="ODQ64397.1"/>
    </source>
</evidence>
<dbReference type="InterPro" id="IPR001044">
    <property type="entry name" value="XPG/Rad2_eukaryotes"/>
</dbReference>
<dbReference type="GO" id="GO:0003697">
    <property type="term" value="F:single-stranded DNA binding"/>
    <property type="evidence" value="ECO:0007669"/>
    <property type="project" value="InterPro"/>
</dbReference>
<dbReference type="PROSITE" id="PS00841">
    <property type="entry name" value="XPG_1"/>
    <property type="match status" value="1"/>
</dbReference>
<dbReference type="Pfam" id="PF00867">
    <property type="entry name" value="XPG_I"/>
    <property type="match status" value="1"/>
</dbReference>
<comment type="similarity">
    <text evidence="3">Belongs to the XPG/RAD2 endonuclease family. XPG subfamily.</text>
</comment>
<dbReference type="PANTHER" id="PTHR16171:SF7">
    <property type="entry name" value="DNA REPAIR PROTEIN RAD2"/>
    <property type="match status" value="1"/>
</dbReference>
<dbReference type="Gene3D" id="3.40.50.1010">
    <property type="entry name" value="5'-nuclease"/>
    <property type="match status" value="1"/>
</dbReference>
<keyword evidence="14" id="KW-1185">Reference proteome</keyword>
<dbReference type="GO" id="GO:0005634">
    <property type="term" value="C:nucleus"/>
    <property type="evidence" value="ECO:0007669"/>
    <property type="project" value="UniProtKB-SubCell"/>
</dbReference>
<dbReference type="STRING" id="857566.A0A1E3PHQ3"/>
<comment type="subcellular location">
    <subcellularLocation>
        <location evidence="2">Nucleus</location>
    </subcellularLocation>
</comment>
<dbReference type="GO" id="GO:0016788">
    <property type="term" value="F:hydrolase activity, acting on ester bonds"/>
    <property type="evidence" value="ECO:0007669"/>
    <property type="project" value="InterPro"/>
</dbReference>
<name>A0A1E3PHQ3_9ASCO</name>
<keyword evidence="5" id="KW-0378">Hydrolase</keyword>
<evidence type="ECO:0000259" key="12">
    <source>
        <dbReference type="SMART" id="SM00485"/>
    </source>
</evidence>
<dbReference type="SMART" id="SM00484">
    <property type="entry name" value="XPGI"/>
    <property type="match status" value="1"/>
</dbReference>
<keyword evidence="7" id="KW-0460">Magnesium</keyword>
<evidence type="ECO:0000256" key="9">
    <source>
        <dbReference type="ARBA" id="ARBA00023242"/>
    </source>
</evidence>
<dbReference type="SMART" id="SM00279">
    <property type="entry name" value="HhH2"/>
    <property type="match status" value="1"/>
</dbReference>
<dbReference type="AlphaFoldDB" id="A0A1E3PHQ3"/>
<evidence type="ECO:0000256" key="7">
    <source>
        <dbReference type="ARBA" id="ARBA00022842"/>
    </source>
</evidence>
<dbReference type="EMBL" id="KV454412">
    <property type="protein sequence ID" value="ODQ64397.1"/>
    <property type="molecule type" value="Genomic_DNA"/>
</dbReference>
<dbReference type="PROSITE" id="PS00842">
    <property type="entry name" value="XPG_2"/>
    <property type="match status" value="1"/>
</dbReference>
<keyword evidence="5" id="KW-0540">Nuclease</keyword>
<evidence type="ECO:0000313" key="14">
    <source>
        <dbReference type="Proteomes" id="UP000095009"/>
    </source>
</evidence>
<dbReference type="PRINTS" id="PR00066">
    <property type="entry name" value="XRODRMPGMNTG"/>
</dbReference>
<dbReference type="PANTHER" id="PTHR16171">
    <property type="entry name" value="DNA REPAIR PROTEIN COMPLEMENTING XP-G CELLS-RELATED"/>
    <property type="match status" value="1"/>
</dbReference>
<feature type="coiled-coil region" evidence="10">
    <location>
        <begin position="104"/>
        <end position="138"/>
    </location>
</feature>
<evidence type="ECO:0000256" key="5">
    <source>
        <dbReference type="ARBA" id="ARBA00022759"/>
    </source>
</evidence>
<keyword evidence="8" id="KW-0234">DNA repair</keyword>
<dbReference type="PRINTS" id="PR00853">
    <property type="entry name" value="XPGRADSUPER"/>
</dbReference>
<evidence type="ECO:0000256" key="1">
    <source>
        <dbReference type="ARBA" id="ARBA00001946"/>
    </source>
</evidence>
<gene>
    <name evidence="13" type="ORF">NADFUDRAFT_12063</name>
</gene>
<dbReference type="InterPro" id="IPR019974">
    <property type="entry name" value="XPG_CS"/>
</dbReference>
<keyword evidence="10" id="KW-0175">Coiled coil</keyword>
<keyword evidence="5" id="KW-0255">Endonuclease</keyword>
<dbReference type="InterPro" id="IPR008918">
    <property type="entry name" value="HhH2"/>
</dbReference>
<dbReference type="GO" id="GO:0046872">
    <property type="term" value="F:metal ion binding"/>
    <property type="evidence" value="ECO:0007669"/>
    <property type="project" value="UniProtKB-KW"/>
</dbReference>
<feature type="domain" description="XPG N-terminal" evidence="12">
    <location>
        <begin position="1"/>
        <end position="98"/>
    </location>
</feature>
<dbReference type="OrthoDB" id="31113at2759"/>